<protein>
    <recommendedName>
        <fullName evidence="4">YcxB-like protein domain-containing protein</fullName>
    </recommendedName>
</protein>
<keyword evidence="1" id="KW-0472">Membrane</keyword>
<dbReference type="AlphaFoldDB" id="A0A5C6E1I0"/>
<evidence type="ECO:0000256" key="1">
    <source>
        <dbReference type="SAM" id="Phobius"/>
    </source>
</evidence>
<keyword evidence="1" id="KW-0812">Transmembrane</keyword>
<evidence type="ECO:0000313" key="2">
    <source>
        <dbReference type="EMBL" id="TWU41847.1"/>
    </source>
</evidence>
<accession>A0A5C6E1I0</accession>
<evidence type="ECO:0008006" key="4">
    <source>
        <dbReference type="Google" id="ProtNLM"/>
    </source>
</evidence>
<keyword evidence="1" id="KW-1133">Transmembrane helix</keyword>
<name>A0A5C6E1I0_9BACT</name>
<organism evidence="2 3">
    <name type="scientific">Novipirellula artificiosorum</name>
    <dbReference type="NCBI Taxonomy" id="2528016"/>
    <lineage>
        <taxon>Bacteria</taxon>
        <taxon>Pseudomonadati</taxon>
        <taxon>Planctomycetota</taxon>
        <taxon>Planctomycetia</taxon>
        <taxon>Pirellulales</taxon>
        <taxon>Pirellulaceae</taxon>
        <taxon>Novipirellula</taxon>
    </lineage>
</organism>
<gene>
    <name evidence="2" type="ORF">Poly41_01390</name>
</gene>
<comment type="caution">
    <text evidence="2">The sequence shown here is derived from an EMBL/GenBank/DDBJ whole genome shotgun (WGS) entry which is preliminary data.</text>
</comment>
<feature type="transmembrane region" description="Helical" evidence="1">
    <location>
        <begin position="49"/>
        <end position="71"/>
    </location>
</feature>
<sequence length="189" mass="21152">MNPYEPSKALPTETAPVPFPDPGPIDVAFRVTRRDLRYAESQFVLKLHLLRLSLGSFAIILVSSGIVAGLAMMGHFVVGWIAAMILSATAYLALVHRSKMEIREQLVVHGLTPNARCNLRLRGDQLALATPTGIYRWPRKGVTVHRTFRGLLLCPEPRIYLFVSKRSDFQNETYRTFATRTTGTRSSPT</sequence>
<proteinExistence type="predicted"/>
<keyword evidence="3" id="KW-1185">Reference proteome</keyword>
<evidence type="ECO:0000313" key="3">
    <source>
        <dbReference type="Proteomes" id="UP000319143"/>
    </source>
</evidence>
<reference evidence="2 3" key="1">
    <citation type="submission" date="2019-02" db="EMBL/GenBank/DDBJ databases">
        <title>Deep-cultivation of Planctomycetes and their phenomic and genomic characterization uncovers novel biology.</title>
        <authorList>
            <person name="Wiegand S."/>
            <person name="Jogler M."/>
            <person name="Boedeker C."/>
            <person name="Pinto D."/>
            <person name="Vollmers J."/>
            <person name="Rivas-Marin E."/>
            <person name="Kohn T."/>
            <person name="Peeters S.H."/>
            <person name="Heuer A."/>
            <person name="Rast P."/>
            <person name="Oberbeckmann S."/>
            <person name="Bunk B."/>
            <person name="Jeske O."/>
            <person name="Meyerdierks A."/>
            <person name="Storesund J.E."/>
            <person name="Kallscheuer N."/>
            <person name="Luecker S."/>
            <person name="Lage O.M."/>
            <person name="Pohl T."/>
            <person name="Merkel B.J."/>
            <person name="Hornburger P."/>
            <person name="Mueller R.-W."/>
            <person name="Bruemmer F."/>
            <person name="Labrenz M."/>
            <person name="Spormann A.M."/>
            <person name="Op Den Camp H."/>
            <person name="Overmann J."/>
            <person name="Amann R."/>
            <person name="Jetten M.S.M."/>
            <person name="Mascher T."/>
            <person name="Medema M.H."/>
            <person name="Devos D.P."/>
            <person name="Kaster A.-K."/>
            <person name="Ovreas L."/>
            <person name="Rohde M."/>
            <person name="Galperin M.Y."/>
            <person name="Jogler C."/>
        </authorList>
    </citation>
    <scope>NUCLEOTIDE SEQUENCE [LARGE SCALE GENOMIC DNA]</scope>
    <source>
        <strain evidence="2 3">Poly41</strain>
    </source>
</reference>
<dbReference type="RefSeq" id="WP_146524009.1">
    <property type="nucleotide sequence ID" value="NZ_SJPV01000001.1"/>
</dbReference>
<dbReference type="OrthoDB" id="273687at2"/>
<dbReference type="EMBL" id="SJPV01000001">
    <property type="protein sequence ID" value="TWU41847.1"/>
    <property type="molecule type" value="Genomic_DNA"/>
</dbReference>
<dbReference type="Proteomes" id="UP000319143">
    <property type="component" value="Unassembled WGS sequence"/>
</dbReference>
<feature type="transmembrane region" description="Helical" evidence="1">
    <location>
        <begin position="77"/>
        <end position="95"/>
    </location>
</feature>